<keyword evidence="3" id="KW-1185">Reference proteome</keyword>
<reference evidence="3" key="1">
    <citation type="submission" date="2016-11" db="EMBL/GenBank/DDBJ databases">
        <authorList>
            <person name="Varghese N."/>
            <person name="Submissions S."/>
        </authorList>
    </citation>
    <scope>NUCLEOTIDE SEQUENCE [LARGE SCALE GENOMIC DNA]</scope>
    <source>
        <strain evidence="3">DSM 22363</strain>
    </source>
</reference>
<proteinExistence type="predicted"/>
<feature type="chain" id="PRO_5009935395" description="NIPSNAP protein" evidence="1">
    <location>
        <begin position="29"/>
        <end position="151"/>
    </location>
</feature>
<dbReference type="EMBL" id="FSQW01000001">
    <property type="protein sequence ID" value="SIN65162.1"/>
    <property type="molecule type" value="Genomic_DNA"/>
</dbReference>
<gene>
    <name evidence="2" type="ORF">SAMN02745824_1479</name>
</gene>
<feature type="signal peptide" evidence="1">
    <location>
        <begin position="1"/>
        <end position="28"/>
    </location>
</feature>
<dbReference type="AlphaFoldDB" id="A0A1N6D2V8"/>
<keyword evidence="1" id="KW-0732">Signal</keyword>
<sequence>MKMITQMKMAAAAILVTAPMALPTAVSAQEFPLVAGEYSNVSGIYIKDGGAFKYATHLAGQWTKVQEFAKSQGWISDYKILINENPRDGEPTLYLMTTFASIPDAAESERRNKAYDAFMKSSAEQQITESGNRAEYRTVKSSILLREYTVR</sequence>
<dbReference type="RefSeq" id="WP_239447367.1">
    <property type="nucleotide sequence ID" value="NZ_FSQW01000001.1"/>
</dbReference>
<evidence type="ECO:0000256" key="1">
    <source>
        <dbReference type="SAM" id="SignalP"/>
    </source>
</evidence>
<protein>
    <recommendedName>
        <fullName evidence="4">NIPSNAP protein</fullName>
    </recommendedName>
</protein>
<name>A0A1N6D2V8_9SPHN</name>
<dbReference type="STRING" id="1123272.SAMN02745824_1479"/>
<organism evidence="2 3">
    <name type="scientific">Parasphingorhabdus marina DSM 22363</name>
    <dbReference type="NCBI Taxonomy" id="1123272"/>
    <lineage>
        <taxon>Bacteria</taxon>
        <taxon>Pseudomonadati</taxon>
        <taxon>Pseudomonadota</taxon>
        <taxon>Alphaproteobacteria</taxon>
        <taxon>Sphingomonadales</taxon>
        <taxon>Sphingomonadaceae</taxon>
        <taxon>Parasphingorhabdus</taxon>
    </lineage>
</organism>
<evidence type="ECO:0000313" key="3">
    <source>
        <dbReference type="Proteomes" id="UP000185192"/>
    </source>
</evidence>
<evidence type="ECO:0008006" key="4">
    <source>
        <dbReference type="Google" id="ProtNLM"/>
    </source>
</evidence>
<evidence type="ECO:0000313" key="2">
    <source>
        <dbReference type="EMBL" id="SIN65162.1"/>
    </source>
</evidence>
<accession>A0A1N6D2V8</accession>
<dbReference type="Proteomes" id="UP000185192">
    <property type="component" value="Unassembled WGS sequence"/>
</dbReference>